<comment type="caution">
    <text evidence="1">The sequence shown here is derived from an EMBL/GenBank/DDBJ whole genome shotgun (WGS) entry which is preliminary data.</text>
</comment>
<name>A0AAJ0BPZ8_9PEZI</name>
<organism evidence="1 2">
    <name type="scientific">Phialemonium atrogriseum</name>
    <dbReference type="NCBI Taxonomy" id="1093897"/>
    <lineage>
        <taxon>Eukaryota</taxon>
        <taxon>Fungi</taxon>
        <taxon>Dikarya</taxon>
        <taxon>Ascomycota</taxon>
        <taxon>Pezizomycotina</taxon>
        <taxon>Sordariomycetes</taxon>
        <taxon>Sordariomycetidae</taxon>
        <taxon>Cephalothecales</taxon>
        <taxon>Cephalothecaceae</taxon>
        <taxon>Phialemonium</taxon>
    </lineage>
</organism>
<dbReference type="SUPFAM" id="SSF89372">
    <property type="entry name" value="Fucose-specific lectin"/>
    <property type="match status" value="1"/>
</dbReference>
<accession>A0AAJ0BPZ8</accession>
<dbReference type="Gene3D" id="2.120.10.70">
    <property type="entry name" value="Fucose-specific lectin"/>
    <property type="match status" value="1"/>
</dbReference>
<proteinExistence type="predicted"/>
<dbReference type="GeneID" id="85312484"/>
<dbReference type="AlphaFoldDB" id="A0AAJ0BPZ8"/>
<evidence type="ECO:0000313" key="2">
    <source>
        <dbReference type="Proteomes" id="UP001244011"/>
    </source>
</evidence>
<dbReference type="Proteomes" id="UP001244011">
    <property type="component" value="Unassembled WGS sequence"/>
</dbReference>
<dbReference type="RefSeq" id="XP_060278533.1">
    <property type="nucleotide sequence ID" value="XM_060429297.1"/>
</dbReference>
<evidence type="ECO:0000313" key="1">
    <source>
        <dbReference type="EMBL" id="KAK1762320.1"/>
    </source>
</evidence>
<protein>
    <submittedName>
        <fullName evidence="1">Uncharacterized protein</fullName>
    </submittedName>
</protein>
<keyword evidence="2" id="KW-1185">Reference proteome</keyword>
<reference evidence="1" key="1">
    <citation type="submission" date="2023-06" db="EMBL/GenBank/DDBJ databases">
        <title>Genome-scale phylogeny and comparative genomics of the fungal order Sordariales.</title>
        <authorList>
            <consortium name="Lawrence Berkeley National Laboratory"/>
            <person name="Hensen N."/>
            <person name="Bonometti L."/>
            <person name="Westerberg I."/>
            <person name="Brannstrom I.O."/>
            <person name="Guillou S."/>
            <person name="Cros-Aarteil S."/>
            <person name="Calhoun S."/>
            <person name="Haridas S."/>
            <person name="Kuo A."/>
            <person name="Mondo S."/>
            <person name="Pangilinan J."/>
            <person name="Riley R."/>
            <person name="Labutti K."/>
            <person name="Andreopoulos B."/>
            <person name="Lipzen A."/>
            <person name="Chen C."/>
            <person name="Yanf M."/>
            <person name="Daum C."/>
            <person name="Ng V."/>
            <person name="Clum A."/>
            <person name="Steindorff A."/>
            <person name="Ohm R."/>
            <person name="Martin F."/>
            <person name="Silar P."/>
            <person name="Natvig D."/>
            <person name="Lalanne C."/>
            <person name="Gautier V."/>
            <person name="Ament-Velasquez S.L."/>
            <person name="Kruys A."/>
            <person name="Hutchinson M.I."/>
            <person name="Powell A.J."/>
            <person name="Barry K."/>
            <person name="Miller A.N."/>
            <person name="Grigoriev I.V."/>
            <person name="Debuchy R."/>
            <person name="Gladieux P."/>
            <person name="Thoren M.H."/>
            <person name="Johannesson H."/>
        </authorList>
    </citation>
    <scope>NUCLEOTIDE SEQUENCE</scope>
    <source>
        <strain evidence="1">8032-3</strain>
    </source>
</reference>
<sequence>MAYKGRTRQDLSQNQLGTAAASAPNPMAAITSLPNPVNTANYLVFYNSPNNRLAAVQQALSNLGGPLSDAGAAANTNIHSGFVANPSTLTSVLFQSTVNVYGVLDGTTKGDLFICRLSPGFELLNIGSPPVSTPSSIAACGDGGQNGTLFYLAVDGTIRFITLPGTQTTSKPTPISLSLNPTTYLGAVYGTFTGKSADSYVGLQTTQGRVYVCSGFSEISAPIQQSNGLKNTPIAMVFVNGNLIVYFLGPVGSGPDSNTSPVCRAVTDNLLNGFYFSLLDTAPSPNGYTQLTAFPAPAPGGGSPSSVILSYVQDSSNQLVSWEDDLTGIKDGRQY</sequence>
<dbReference type="EMBL" id="MU839039">
    <property type="protein sequence ID" value="KAK1762320.1"/>
    <property type="molecule type" value="Genomic_DNA"/>
</dbReference>
<gene>
    <name evidence="1" type="ORF">QBC33DRAFT_552284</name>
</gene>